<evidence type="ECO:0000256" key="2">
    <source>
        <dbReference type="SAM" id="Phobius"/>
    </source>
</evidence>
<keyword evidence="4" id="KW-1185">Reference proteome</keyword>
<proteinExistence type="predicted"/>
<comment type="caution">
    <text evidence="3">The sequence shown here is derived from an EMBL/GenBank/DDBJ whole genome shotgun (WGS) entry which is preliminary data.</text>
</comment>
<evidence type="ECO:0000313" key="3">
    <source>
        <dbReference type="EMBL" id="GIF86912.1"/>
    </source>
</evidence>
<keyword evidence="2" id="KW-1133">Transmembrane helix</keyword>
<keyword evidence="2" id="KW-0472">Membrane</keyword>
<dbReference type="InterPro" id="IPR021401">
    <property type="entry name" value="DUF3040"/>
</dbReference>
<organism evidence="3 4">
    <name type="scientific">Catellatospora chokoriensis</name>
    <dbReference type="NCBI Taxonomy" id="310353"/>
    <lineage>
        <taxon>Bacteria</taxon>
        <taxon>Bacillati</taxon>
        <taxon>Actinomycetota</taxon>
        <taxon>Actinomycetes</taxon>
        <taxon>Micromonosporales</taxon>
        <taxon>Micromonosporaceae</taxon>
        <taxon>Catellatospora</taxon>
    </lineage>
</organism>
<sequence>MPLSEHEQRLFEQIERSLSEDPKFASAVRHSDPKFHARRRIIISAVLILAGLGLVVYGVADSEKLWLGVVGFVLMLGAAAFWMLAHKRSQTAELRSVGGTATRRTRGGSRGGRTGGIIDRLESRWRERGDFDR</sequence>
<gene>
    <name evidence="3" type="ORF">Cch02nite_03560</name>
</gene>
<feature type="region of interest" description="Disordered" evidence="1">
    <location>
        <begin position="94"/>
        <end position="116"/>
    </location>
</feature>
<feature type="transmembrane region" description="Helical" evidence="2">
    <location>
        <begin position="65"/>
        <end position="85"/>
    </location>
</feature>
<keyword evidence="2" id="KW-0812">Transmembrane</keyword>
<reference evidence="3 4" key="1">
    <citation type="submission" date="2021-01" db="EMBL/GenBank/DDBJ databases">
        <title>Whole genome shotgun sequence of Catellatospora chokoriensis NBRC 107358.</title>
        <authorList>
            <person name="Komaki H."/>
            <person name="Tamura T."/>
        </authorList>
    </citation>
    <scope>NUCLEOTIDE SEQUENCE [LARGE SCALE GENOMIC DNA]</scope>
    <source>
        <strain evidence="3 4">NBRC 107358</strain>
    </source>
</reference>
<dbReference type="AlphaFoldDB" id="A0A8J3JL66"/>
<name>A0A8J3JL66_9ACTN</name>
<dbReference type="Proteomes" id="UP000619293">
    <property type="component" value="Unassembled WGS sequence"/>
</dbReference>
<protein>
    <submittedName>
        <fullName evidence="3">Membrane protein</fullName>
    </submittedName>
</protein>
<evidence type="ECO:0000256" key="1">
    <source>
        <dbReference type="SAM" id="MobiDB-lite"/>
    </source>
</evidence>
<dbReference type="EMBL" id="BONG01000001">
    <property type="protein sequence ID" value="GIF86912.1"/>
    <property type="molecule type" value="Genomic_DNA"/>
</dbReference>
<dbReference type="RefSeq" id="WP_191842152.1">
    <property type="nucleotide sequence ID" value="NZ_BAAALB010000021.1"/>
</dbReference>
<feature type="transmembrane region" description="Helical" evidence="2">
    <location>
        <begin position="41"/>
        <end position="59"/>
    </location>
</feature>
<accession>A0A8J3JL66</accession>
<evidence type="ECO:0000313" key="4">
    <source>
        <dbReference type="Proteomes" id="UP000619293"/>
    </source>
</evidence>
<dbReference type="Pfam" id="PF11239">
    <property type="entry name" value="DUF3040"/>
    <property type="match status" value="1"/>
</dbReference>